<protein>
    <submittedName>
        <fullName evidence="5">FG-GAP repeat protein</fullName>
    </submittedName>
</protein>
<dbReference type="Proteomes" id="UP000767446">
    <property type="component" value="Unassembled WGS sequence"/>
</dbReference>
<dbReference type="InterPro" id="IPR001343">
    <property type="entry name" value="Hemolysn_Ca-bd"/>
</dbReference>
<dbReference type="PANTHER" id="PTHR23221:SF7">
    <property type="entry name" value="PHOSPHATIDYLINOSITOL-GLYCAN-SPECIFIC PHOSPHOLIPASE D"/>
    <property type="match status" value="1"/>
</dbReference>
<dbReference type="SUPFAM" id="SSF69318">
    <property type="entry name" value="Integrin alpha N-terminal domain"/>
    <property type="match status" value="1"/>
</dbReference>
<dbReference type="AlphaFoldDB" id="A0A941GMA2"/>
<dbReference type="PROSITE" id="PS00330">
    <property type="entry name" value="HEMOLYSIN_CALCIUM"/>
    <property type="match status" value="1"/>
</dbReference>
<organism evidence="5 6">
    <name type="scientific">Gomphosphaeria aponina SAG 52.96 = DSM 107014</name>
    <dbReference type="NCBI Taxonomy" id="1521640"/>
    <lineage>
        <taxon>Bacteria</taxon>
        <taxon>Bacillati</taxon>
        <taxon>Cyanobacteriota</taxon>
        <taxon>Cyanophyceae</taxon>
        <taxon>Oscillatoriophycideae</taxon>
        <taxon>Chroococcales</taxon>
        <taxon>Gomphosphaeriaceae</taxon>
        <taxon>Gomphosphaeria</taxon>
    </lineage>
</organism>
<dbReference type="InterPro" id="IPR013519">
    <property type="entry name" value="Int_alpha_beta-p"/>
</dbReference>
<dbReference type="GO" id="GO:0008305">
    <property type="term" value="C:integrin complex"/>
    <property type="evidence" value="ECO:0007669"/>
    <property type="project" value="InterPro"/>
</dbReference>
<accession>A0A941GMA2</accession>
<dbReference type="PRINTS" id="PR01185">
    <property type="entry name" value="INTEGRINA"/>
</dbReference>
<dbReference type="PANTHER" id="PTHR23221">
    <property type="entry name" value="GLYCOSYLPHOSPHATIDYLINOSITOL PHOSPHOLIPASE D"/>
    <property type="match status" value="1"/>
</dbReference>
<evidence type="ECO:0000256" key="2">
    <source>
        <dbReference type="ARBA" id="ARBA00022737"/>
    </source>
</evidence>
<dbReference type="Pfam" id="PF00353">
    <property type="entry name" value="HemolysinCabind"/>
    <property type="match status" value="2"/>
</dbReference>
<evidence type="ECO:0000256" key="4">
    <source>
        <dbReference type="ARBA" id="ARBA00023180"/>
    </source>
</evidence>
<dbReference type="Pfam" id="PF01839">
    <property type="entry name" value="FG-GAP"/>
    <property type="match status" value="4"/>
</dbReference>
<evidence type="ECO:0000256" key="1">
    <source>
        <dbReference type="ARBA" id="ARBA00022729"/>
    </source>
</evidence>
<evidence type="ECO:0000313" key="5">
    <source>
        <dbReference type="EMBL" id="MBR8826312.1"/>
    </source>
</evidence>
<dbReference type="EMBL" id="JADQBC010000001">
    <property type="protein sequence ID" value="MBR8826312.1"/>
    <property type="molecule type" value="Genomic_DNA"/>
</dbReference>
<dbReference type="GO" id="GO:0005509">
    <property type="term" value="F:calcium ion binding"/>
    <property type="evidence" value="ECO:0007669"/>
    <property type="project" value="InterPro"/>
</dbReference>
<comment type="caution">
    <text evidence="5">The sequence shown here is derived from an EMBL/GenBank/DDBJ whole genome shotgun (WGS) entry which is preliminary data.</text>
</comment>
<dbReference type="InterPro" id="IPR011049">
    <property type="entry name" value="Serralysin-like_metalloprot_C"/>
</dbReference>
<dbReference type="Gene3D" id="2.150.10.10">
    <property type="entry name" value="Serralysin-like metalloprotease, C-terminal"/>
    <property type="match status" value="1"/>
</dbReference>
<dbReference type="PRINTS" id="PR00313">
    <property type="entry name" value="CABNDNGRPT"/>
</dbReference>
<dbReference type="SUPFAM" id="SSF51120">
    <property type="entry name" value="beta-Roll"/>
    <property type="match status" value="1"/>
</dbReference>
<keyword evidence="1" id="KW-0732">Signal</keyword>
<keyword evidence="2" id="KW-0677">Repeat</keyword>
<dbReference type="GO" id="GO:0016787">
    <property type="term" value="F:hydrolase activity"/>
    <property type="evidence" value="ECO:0007669"/>
    <property type="project" value="UniProtKB-KW"/>
</dbReference>
<evidence type="ECO:0000313" key="6">
    <source>
        <dbReference type="Proteomes" id="UP000767446"/>
    </source>
</evidence>
<name>A0A941GMA2_9CHRO</name>
<dbReference type="GO" id="GO:0007155">
    <property type="term" value="P:cell adhesion"/>
    <property type="evidence" value="ECO:0007669"/>
    <property type="project" value="InterPro"/>
</dbReference>
<dbReference type="InterPro" id="IPR000413">
    <property type="entry name" value="Integrin_alpha"/>
</dbReference>
<dbReference type="PROSITE" id="PS51470">
    <property type="entry name" value="FG_GAP"/>
    <property type="match status" value="1"/>
</dbReference>
<reference evidence="5" key="1">
    <citation type="submission" date="2021-02" db="EMBL/GenBank/DDBJ databases">
        <title>Metagenome analyses of Stigonema ocellatum DSM 106950, Chlorogloea purpurea SAG 13.99 and Gomphosphaeria aponina DSM 107014.</title>
        <authorList>
            <person name="Marter P."/>
            <person name="Huang S."/>
        </authorList>
    </citation>
    <scope>NUCLEOTIDE SEQUENCE</scope>
    <source>
        <strain evidence="5">JP213</strain>
    </source>
</reference>
<keyword evidence="4" id="KW-0325">Glycoprotein</keyword>
<dbReference type="InterPro" id="IPR028994">
    <property type="entry name" value="Integrin_alpha_N"/>
</dbReference>
<proteinExistence type="predicted"/>
<dbReference type="InterPro" id="IPR013517">
    <property type="entry name" value="FG-GAP"/>
</dbReference>
<sequence>MAYPINTPFANQEIVNPHISSNSVWQQSNNNNTAFINLASLDGKNGFKINNEPFFTYEYPLINSVSSAGDINGDNIDDIVIGASNGGRKGKSYVVFGKESDFESEFNLADLDGTNGFKINGESKDDDSGYSVSSAGDINGDGFDDLLVSAPGADPNGTFLGGRIYVVFGDEDFEPRLNLDDLDGTNGFKINGEGTLDSSGNSVSSVGDINGDDIDDIVIGAFNNLAPNSEDSGKSYVVFGDEDFESELELEDLDGTNGFKINGEAEGDFSGRSVSGAGDINGDDIDDVVIGAYRANINKYGQSVGKSYVVFGKDSDFESEVNLADLDGTNGFKINGEAAFPGAGFSVSDAGDINGDNIDDVIIGAERGYSDGRSYVVFGSPEIIDGTIEGTPENDTLRGTAENDVIKGLGGKDLLFGDLGNDTLNGGKALDRLVGQGGSDILLGKARSDRLTGSEGNDQLTGGAGADWFRFNLPKHGVDIITDFELGKDQIRINASKFGGGLVAGDVLPSEQFVLGTGAVEVNDRFIYNNGALFYDQDGLGGVEQVQIATLMGAPALGADDIYLF</sequence>
<gene>
    <name evidence="5" type="ORF">DSM107014_00155</name>
</gene>
<keyword evidence="3" id="KW-0378">Hydrolase</keyword>
<dbReference type="SMART" id="SM00191">
    <property type="entry name" value="Int_alpha"/>
    <property type="match status" value="5"/>
</dbReference>
<evidence type="ECO:0000256" key="3">
    <source>
        <dbReference type="ARBA" id="ARBA00022801"/>
    </source>
</evidence>
<dbReference type="Gene3D" id="2.130.10.130">
    <property type="entry name" value="Integrin alpha, N-terminal"/>
    <property type="match status" value="2"/>
</dbReference>
<dbReference type="InterPro" id="IPR018511">
    <property type="entry name" value="Hemolysin-typ_Ca-bd_CS"/>
</dbReference>